<protein>
    <submittedName>
        <fullName evidence="1">13333_t:CDS:1</fullName>
    </submittedName>
</protein>
<evidence type="ECO:0000313" key="2">
    <source>
        <dbReference type="Proteomes" id="UP000789508"/>
    </source>
</evidence>
<proteinExistence type="predicted"/>
<name>A0A9N9J850_9GLOM</name>
<dbReference type="EMBL" id="CAJVPS010050681">
    <property type="protein sequence ID" value="CAG8768232.1"/>
    <property type="molecule type" value="Genomic_DNA"/>
</dbReference>
<feature type="non-terminal residue" evidence="1">
    <location>
        <position position="1"/>
    </location>
</feature>
<dbReference type="OrthoDB" id="10507653at2759"/>
<reference evidence="1" key="1">
    <citation type="submission" date="2021-06" db="EMBL/GenBank/DDBJ databases">
        <authorList>
            <person name="Kallberg Y."/>
            <person name="Tangrot J."/>
            <person name="Rosling A."/>
        </authorList>
    </citation>
    <scope>NUCLEOTIDE SEQUENCE</scope>
    <source>
        <strain evidence="1">FL130A</strain>
    </source>
</reference>
<accession>A0A9N9J850</accession>
<dbReference type="Proteomes" id="UP000789508">
    <property type="component" value="Unassembled WGS sequence"/>
</dbReference>
<dbReference type="AlphaFoldDB" id="A0A9N9J850"/>
<keyword evidence="2" id="KW-1185">Reference proteome</keyword>
<organism evidence="1 2">
    <name type="scientific">Ambispora leptoticha</name>
    <dbReference type="NCBI Taxonomy" id="144679"/>
    <lineage>
        <taxon>Eukaryota</taxon>
        <taxon>Fungi</taxon>
        <taxon>Fungi incertae sedis</taxon>
        <taxon>Mucoromycota</taxon>
        <taxon>Glomeromycotina</taxon>
        <taxon>Glomeromycetes</taxon>
        <taxon>Archaeosporales</taxon>
        <taxon>Ambisporaceae</taxon>
        <taxon>Ambispora</taxon>
    </lineage>
</organism>
<gene>
    <name evidence="1" type="ORF">ALEPTO_LOCUS13996</name>
</gene>
<comment type="caution">
    <text evidence="1">The sequence shown here is derived from an EMBL/GenBank/DDBJ whole genome shotgun (WGS) entry which is preliminary data.</text>
</comment>
<feature type="non-terminal residue" evidence="1">
    <location>
        <position position="182"/>
    </location>
</feature>
<sequence length="182" mass="20143">STDILKLLPEPKDLEISYEQGSIYVSCTAESNSNIEYYWLCINIVGSKEQEEKTIKFDGSLKIIEKFSNDLINSSDGAKIEICASAKAIGHDLILDSKIKTSAPYSNLVQYAAPQNVKHTNNSNSIIVSLKAPNNGRYEIQIMSVDNEYCCDEKLMTSIQSVKTSVGFGSWVKDFSANVSRP</sequence>
<evidence type="ECO:0000313" key="1">
    <source>
        <dbReference type="EMBL" id="CAG8768232.1"/>
    </source>
</evidence>